<reference evidence="3 4" key="1">
    <citation type="submission" date="2021-11" db="EMBL/GenBank/DDBJ databases">
        <authorList>
            <person name="Liang Q."/>
            <person name="Mou H."/>
            <person name="Liu Z."/>
        </authorList>
    </citation>
    <scope>NUCLEOTIDE SEQUENCE [LARGE SCALE GENOMIC DNA]</scope>
    <source>
        <strain evidence="3 4">CHU3</strain>
    </source>
</reference>
<protein>
    <submittedName>
        <fullName evidence="3">Pectate lyase</fullName>
        <ecNumber evidence="3">4.2.2.2</ecNumber>
    </submittedName>
</protein>
<sequence length="463" mass="50058">MKFPPSRLRWAAALLLGLASTVQSAVIGVNAPVVPLTPERLGELESADLRRAWGQYLEHSAQQRAADKAALAAERAGKVASPAGPDGGNSEKSMPLNQPVAWYGSAQALLVANNIVSFQTPAGGWGKNQPRDRPVRLQGQDYVANSNSKHPAQGDFDQALEPDWSYVGTIDNDATVTEIRFLAKVMAQLPPEQAAVFRQSLLKGLDYVFKAQFPNGAWPQVWPLQGGYHDAITLNDNAMVAVAELMGVVARGEQGFHGLPKRVQEQAALAERRAIESLLATQVSAQGRKLLWAQQYDALSLAPVSARNYEPAALSSAESAQVLIYLMSLPQPSPAVVQAVEAGVAALRALAIEGMVWGKVDEAQGRRLRPRAGAAQLWARYYDIQTLKPVFGDRDKSLHDDVDDISLERRNGYAWYGTGPAKALAAYAEWLKSCCAPLQSQQGHDIGRSDGRLQQAAANRADN</sequence>
<accession>A0ABT2YAH5</accession>
<comment type="caution">
    <text evidence="3">The sequence shown here is derived from an EMBL/GenBank/DDBJ whole genome shotgun (WGS) entry which is preliminary data.</text>
</comment>
<evidence type="ECO:0000313" key="4">
    <source>
        <dbReference type="Proteomes" id="UP001209701"/>
    </source>
</evidence>
<dbReference type="NCBIfam" id="TIGR02474">
    <property type="entry name" value="pec_lyase"/>
    <property type="match status" value="1"/>
</dbReference>
<keyword evidence="3" id="KW-0456">Lyase</keyword>
<evidence type="ECO:0000313" key="3">
    <source>
        <dbReference type="EMBL" id="MCV2367278.1"/>
    </source>
</evidence>
<dbReference type="RefSeq" id="WP_263569909.1">
    <property type="nucleotide sequence ID" value="NZ_JAJIRN010000002.1"/>
</dbReference>
<dbReference type="GO" id="GO:0030570">
    <property type="term" value="F:pectate lyase activity"/>
    <property type="evidence" value="ECO:0007669"/>
    <property type="project" value="UniProtKB-EC"/>
</dbReference>
<dbReference type="Gene3D" id="1.50.10.20">
    <property type="match status" value="1"/>
</dbReference>
<dbReference type="SUPFAM" id="SSF81853">
    <property type="entry name" value="Family 10 polysaccharide lyase"/>
    <property type="match status" value="1"/>
</dbReference>
<proteinExistence type="predicted"/>
<feature type="chain" id="PRO_5046940163" evidence="2">
    <location>
        <begin position="26"/>
        <end position="463"/>
    </location>
</feature>
<evidence type="ECO:0000256" key="1">
    <source>
        <dbReference type="SAM" id="MobiDB-lite"/>
    </source>
</evidence>
<dbReference type="InterPro" id="IPR012669">
    <property type="entry name" value="Pectate_lyase"/>
</dbReference>
<evidence type="ECO:0000256" key="2">
    <source>
        <dbReference type="SAM" id="SignalP"/>
    </source>
</evidence>
<feature type="region of interest" description="Disordered" evidence="1">
    <location>
        <begin position="67"/>
        <end position="95"/>
    </location>
</feature>
<dbReference type="EMBL" id="JAJIRN010000002">
    <property type="protein sequence ID" value="MCV2367278.1"/>
    <property type="molecule type" value="Genomic_DNA"/>
</dbReference>
<dbReference type="Pfam" id="PF09492">
    <property type="entry name" value="Pec_lyase"/>
    <property type="match status" value="1"/>
</dbReference>
<feature type="region of interest" description="Disordered" evidence="1">
    <location>
        <begin position="444"/>
        <end position="463"/>
    </location>
</feature>
<keyword evidence="2" id="KW-0732">Signal</keyword>
<feature type="compositionally biased region" description="Low complexity" evidence="1">
    <location>
        <begin position="67"/>
        <end position="80"/>
    </location>
</feature>
<name>A0ABT2YAH5_9BURK</name>
<dbReference type="EC" id="4.2.2.2" evidence="3"/>
<feature type="signal peptide" evidence="2">
    <location>
        <begin position="1"/>
        <end position="25"/>
    </location>
</feature>
<dbReference type="Proteomes" id="UP001209701">
    <property type="component" value="Unassembled WGS sequence"/>
</dbReference>
<gene>
    <name evidence="3" type="primary">pelA</name>
    <name evidence="3" type="ORF">LNV07_04120</name>
</gene>
<keyword evidence="4" id="KW-1185">Reference proteome</keyword>
<organism evidence="3 4">
    <name type="scientific">Roseateles oligotrophus</name>
    <dbReference type="NCBI Taxonomy" id="1769250"/>
    <lineage>
        <taxon>Bacteria</taxon>
        <taxon>Pseudomonadati</taxon>
        <taxon>Pseudomonadota</taxon>
        <taxon>Betaproteobacteria</taxon>
        <taxon>Burkholderiales</taxon>
        <taxon>Sphaerotilaceae</taxon>
        <taxon>Roseateles</taxon>
    </lineage>
</organism>